<evidence type="ECO:0000313" key="8">
    <source>
        <dbReference type="Proteomes" id="UP000570595"/>
    </source>
</evidence>
<comment type="subcellular location">
    <subcellularLocation>
        <location evidence="1">Nucleus</location>
    </subcellularLocation>
</comment>
<evidence type="ECO:0000259" key="5">
    <source>
        <dbReference type="PROSITE" id="PS50013"/>
    </source>
</evidence>
<dbReference type="CDD" id="cd00024">
    <property type="entry name" value="CD_CSD"/>
    <property type="match status" value="1"/>
</dbReference>
<dbReference type="InterPro" id="IPR000953">
    <property type="entry name" value="Chromo/chromo_shadow_dom"/>
</dbReference>
<comment type="caution">
    <text evidence="7">The sequence shown here is derived from an EMBL/GenBank/DDBJ whole genome shotgun (WGS) entry which is preliminary data.</text>
</comment>
<dbReference type="AlphaFoldDB" id="A0A7J6M5A9"/>
<keyword evidence="2" id="KW-0539">Nucleus</keyword>
<name>A0A7J6M5A9_PEROL</name>
<sequence>MSITKDRIDDIAQLAVGVSFDFDSNQWIAKFGSTINIFPLPNRVAETSSEEDLGGALAGMTVPNYPFEQAYLEASKWFLGLCASQRAKAAKDGKKGGKKERTPTKRRTSTPTEARPQKRVATEERVAPRDDKSSAPSPPPSEAKANYPVLSAEIGVKSVHTVSDYRVQDREEQYLITGKIGSAGPLENWWIRLENVAGNQSAISKLKNYRKNYIYRNNAARKAEAQDLQEDDADEDEDQEYEVECLLDVRVVGKKEEFLVKWKDYPPAENTWEPIANLTGVEPSELEQCRQKQAHLIVPKSSRSAPSGKVDVNAEPPKSVAEGQAAHTKDFAGETSGTAAKAGSADEAQQSAAAVGAEEEGPSGVVEVVGAFEEVSYQPHGQEQVDLPPAGDTRPPVEDAIMGEMVGSDEGGVEDDGDVIFEDVVVDEGPHEGVLVFLNLSSVFVWASTAPVEDLSDDDDSTPTLIARQNALPAEPPVPRSAACLAVVACLSQYVTFLDGLVADGRWAPFYLAAVYSIGVLMIIFLKPSSGGGLSALRESSPRSCLSLLAVCFLWSVLVGIVDPSRPRTVTEIDPSVDVAVPPPVLLLLGVLCAAGGASVRFPVPVFLTRVFSSVPASSMQTIVTNASTLGCFLLLKSVYDRHSLGPVTLLLLRKLMGPFCNAMASLHGVCEDLHVLVKSSGGRKKWKIPTVVMLGHIFTAVLFIGRDAELSEIWKYSSRIYHMAVENVDWDVVRQNEEVAKSIISDAKIEKSLETMEATGDVKVGAIVSENITRVAEVTPHESDKKVNADLK</sequence>
<evidence type="ECO:0000256" key="3">
    <source>
        <dbReference type="SAM" id="MobiDB-lite"/>
    </source>
</evidence>
<dbReference type="PROSITE" id="PS00598">
    <property type="entry name" value="CHROMO_1"/>
    <property type="match status" value="1"/>
</dbReference>
<dbReference type="Pfam" id="PF00385">
    <property type="entry name" value="Chromo"/>
    <property type="match status" value="1"/>
</dbReference>
<dbReference type="Proteomes" id="UP000572268">
    <property type="component" value="Unassembled WGS sequence"/>
</dbReference>
<feature type="transmembrane region" description="Helical" evidence="4">
    <location>
        <begin position="546"/>
        <end position="565"/>
    </location>
</feature>
<keyword evidence="4" id="KW-0812">Transmembrane</keyword>
<dbReference type="InterPro" id="IPR023780">
    <property type="entry name" value="Chromo_domain"/>
</dbReference>
<keyword evidence="4" id="KW-1133">Transmembrane helix</keyword>
<evidence type="ECO:0000256" key="4">
    <source>
        <dbReference type="SAM" id="Phobius"/>
    </source>
</evidence>
<dbReference type="PANTHER" id="PTHR22812">
    <property type="entry name" value="CHROMOBOX PROTEIN"/>
    <property type="match status" value="1"/>
</dbReference>
<dbReference type="EMBL" id="JABAHT010000211">
    <property type="protein sequence ID" value="KAF4661042.1"/>
    <property type="molecule type" value="Genomic_DNA"/>
</dbReference>
<feature type="domain" description="Chromo" evidence="5">
    <location>
        <begin position="241"/>
        <end position="301"/>
    </location>
</feature>
<feature type="transmembrane region" description="Helical" evidence="4">
    <location>
        <begin position="585"/>
        <end position="608"/>
    </location>
</feature>
<accession>A0A7J6M5A9</accession>
<reference evidence="8 9" key="1">
    <citation type="submission" date="2020-04" db="EMBL/GenBank/DDBJ databases">
        <title>Perkinsus olseni comparative genomics.</title>
        <authorList>
            <person name="Bogema D.R."/>
        </authorList>
    </citation>
    <scope>NUCLEOTIDE SEQUENCE [LARGE SCALE GENOMIC DNA]</scope>
    <source>
        <strain evidence="6">ATCC PRA-179</strain>
        <strain evidence="7">ATCC PRA-31</strain>
    </source>
</reference>
<feature type="region of interest" description="Disordered" evidence="3">
    <location>
        <begin position="296"/>
        <end position="362"/>
    </location>
</feature>
<feature type="compositionally biased region" description="Basic and acidic residues" evidence="3">
    <location>
        <begin position="120"/>
        <end position="133"/>
    </location>
</feature>
<gene>
    <name evidence="7" type="ORF">FOL46_002869</name>
    <name evidence="6" type="ORF">FOZ61_003603</name>
</gene>
<dbReference type="Proteomes" id="UP000570595">
    <property type="component" value="Unassembled WGS sequence"/>
</dbReference>
<dbReference type="InterPro" id="IPR051219">
    <property type="entry name" value="Heterochromatin_chromo-domain"/>
</dbReference>
<dbReference type="GO" id="GO:0005634">
    <property type="term" value="C:nucleus"/>
    <property type="evidence" value="ECO:0007669"/>
    <property type="project" value="UniProtKB-SubCell"/>
</dbReference>
<dbReference type="OrthoDB" id="1918685at2759"/>
<dbReference type="Gene3D" id="2.40.50.40">
    <property type="match status" value="1"/>
</dbReference>
<feature type="compositionally biased region" description="Basic and acidic residues" evidence="3">
    <location>
        <begin position="89"/>
        <end position="103"/>
    </location>
</feature>
<dbReference type="PROSITE" id="PS50013">
    <property type="entry name" value="CHROMO_2"/>
    <property type="match status" value="1"/>
</dbReference>
<dbReference type="InterPro" id="IPR016197">
    <property type="entry name" value="Chromo-like_dom_sf"/>
</dbReference>
<feature type="transmembrane region" description="Helical" evidence="4">
    <location>
        <begin position="507"/>
        <end position="526"/>
    </location>
</feature>
<feature type="compositionally biased region" description="Low complexity" evidence="3">
    <location>
        <begin position="342"/>
        <end position="362"/>
    </location>
</feature>
<keyword evidence="4" id="KW-0472">Membrane</keyword>
<evidence type="ECO:0000256" key="2">
    <source>
        <dbReference type="ARBA" id="ARBA00023242"/>
    </source>
</evidence>
<evidence type="ECO:0000313" key="6">
    <source>
        <dbReference type="EMBL" id="KAF4661042.1"/>
    </source>
</evidence>
<dbReference type="EMBL" id="JABANN010000197">
    <property type="protein sequence ID" value="KAF4666763.1"/>
    <property type="molecule type" value="Genomic_DNA"/>
</dbReference>
<evidence type="ECO:0000256" key="1">
    <source>
        <dbReference type="ARBA" id="ARBA00004123"/>
    </source>
</evidence>
<feature type="region of interest" description="Disordered" evidence="3">
    <location>
        <begin position="89"/>
        <end position="146"/>
    </location>
</feature>
<evidence type="ECO:0000313" key="9">
    <source>
        <dbReference type="Proteomes" id="UP000572268"/>
    </source>
</evidence>
<organism evidence="7 9">
    <name type="scientific">Perkinsus olseni</name>
    <name type="common">Perkinsus atlanticus</name>
    <dbReference type="NCBI Taxonomy" id="32597"/>
    <lineage>
        <taxon>Eukaryota</taxon>
        <taxon>Sar</taxon>
        <taxon>Alveolata</taxon>
        <taxon>Perkinsozoa</taxon>
        <taxon>Perkinsea</taxon>
        <taxon>Perkinsida</taxon>
        <taxon>Perkinsidae</taxon>
        <taxon>Perkinsus</taxon>
    </lineage>
</organism>
<dbReference type="SMART" id="SM00298">
    <property type="entry name" value="CHROMO"/>
    <property type="match status" value="1"/>
</dbReference>
<protein>
    <recommendedName>
        <fullName evidence="5">Chromo domain-containing protein</fullName>
    </recommendedName>
</protein>
<dbReference type="InterPro" id="IPR023779">
    <property type="entry name" value="Chromodomain_CS"/>
</dbReference>
<proteinExistence type="predicted"/>
<dbReference type="SUPFAM" id="SSF54160">
    <property type="entry name" value="Chromo domain-like"/>
    <property type="match status" value="1"/>
</dbReference>
<evidence type="ECO:0000313" key="7">
    <source>
        <dbReference type="EMBL" id="KAF4666763.1"/>
    </source>
</evidence>